<feature type="region of interest" description="Disordered" evidence="1">
    <location>
        <begin position="44"/>
        <end position="73"/>
    </location>
</feature>
<gene>
    <name evidence="2" type="ORF">SKAU_G00365860</name>
</gene>
<dbReference type="Proteomes" id="UP001152622">
    <property type="component" value="Chromosome 18"/>
</dbReference>
<dbReference type="EMBL" id="JAINUF010000018">
    <property type="protein sequence ID" value="KAJ8337620.1"/>
    <property type="molecule type" value="Genomic_DNA"/>
</dbReference>
<accession>A0A9Q1IEI2</accession>
<protein>
    <submittedName>
        <fullName evidence="2">Uncharacterized protein</fullName>
    </submittedName>
</protein>
<evidence type="ECO:0000313" key="3">
    <source>
        <dbReference type="Proteomes" id="UP001152622"/>
    </source>
</evidence>
<evidence type="ECO:0000256" key="1">
    <source>
        <dbReference type="SAM" id="MobiDB-lite"/>
    </source>
</evidence>
<comment type="caution">
    <text evidence="2">The sequence shown here is derived from an EMBL/GenBank/DDBJ whole genome shotgun (WGS) entry which is preliminary data.</text>
</comment>
<organism evidence="2 3">
    <name type="scientific">Synaphobranchus kaupii</name>
    <name type="common">Kaup's arrowtooth eel</name>
    <dbReference type="NCBI Taxonomy" id="118154"/>
    <lineage>
        <taxon>Eukaryota</taxon>
        <taxon>Metazoa</taxon>
        <taxon>Chordata</taxon>
        <taxon>Craniata</taxon>
        <taxon>Vertebrata</taxon>
        <taxon>Euteleostomi</taxon>
        <taxon>Actinopterygii</taxon>
        <taxon>Neopterygii</taxon>
        <taxon>Teleostei</taxon>
        <taxon>Anguilliformes</taxon>
        <taxon>Synaphobranchidae</taxon>
        <taxon>Synaphobranchus</taxon>
    </lineage>
</organism>
<proteinExistence type="predicted"/>
<evidence type="ECO:0000313" key="2">
    <source>
        <dbReference type="EMBL" id="KAJ8337620.1"/>
    </source>
</evidence>
<name>A0A9Q1IEI2_SYNKA</name>
<keyword evidence="3" id="KW-1185">Reference proteome</keyword>
<reference evidence="2" key="1">
    <citation type="journal article" date="2023" name="Science">
        <title>Genome structures resolve the early diversification of teleost fishes.</title>
        <authorList>
            <person name="Parey E."/>
            <person name="Louis A."/>
            <person name="Montfort J."/>
            <person name="Bouchez O."/>
            <person name="Roques C."/>
            <person name="Iampietro C."/>
            <person name="Lluch J."/>
            <person name="Castinel A."/>
            <person name="Donnadieu C."/>
            <person name="Desvignes T."/>
            <person name="Floi Bucao C."/>
            <person name="Jouanno E."/>
            <person name="Wen M."/>
            <person name="Mejri S."/>
            <person name="Dirks R."/>
            <person name="Jansen H."/>
            <person name="Henkel C."/>
            <person name="Chen W.J."/>
            <person name="Zahm M."/>
            <person name="Cabau C."/>
            <person name="Klopp C."/>
            <person name="Thompson A.W."/>
            <person name="Robinson-Rechavi M."/>
            <person name="Braasch I."/>
            <person name="Lecointre G."/>
            <person name="Bobe J."/>
            <person name="Postlethwait J.H."/>
            <person name="Berthelot C."/>
            <person name="Roest Crollius H."/>
            <person name="Guiguen Y."/>
        </authorList>
    </citation>
    <scope>NUCLEOTIDE SEQUENCE</scope>
    <source>
        <strain evidence="2">WJC10195</strain>
    </source>
</reference>
<dbReference type="AlphaFoldDB" id="A0A9Q1IEI2"/>
<sequence length="99" mass="10732">MGNNHEPVLMGVAEASHKARWGSFWGPALKNLICPTRHLAQIARPTGRMGDPGLRPSSAHRRSQNHRDRSGGSLLLGRVRVRVAAPLCGSPEIMAKALH</sequence>